<accession>A0A813AVP2</accession>
<reference evidence="2" key="1">
    <citation type="submission" date="2021-02" db="EMBL/GenBank/DDBJ databases">
        <authorList>
            <person name="Dougan E. K."/>
            <person name="Rhodes N."/>
            <person name="Thang M."/>
            <person name="Chan C."/>
        </authorList>
    </citation>
    <scope>NUCLEOTIDE SEQUENCE</scope>
</reference>
<comment type="caution">
    <text evidence="2">The sequence shown here is derived from an EMBL/GenBank/DDBJ whole genome shotgun (WGS) entry which is preliminary data.</text>
</comment>
<evidence type="ECO:0000313" key="3">
    <source>
        <dbReference type="Proteomes" id="UP000601435"/>
    </source>
</evidence>
<gene>
    <name evidence="2" type="ORF">SNEC2469_LOCUS28845</name>
</gene>
<proteinExistence type="predicted"/>
<feature type="compositionally biased region" description="Low complexity" evidence="1">
    <location>
        <begin position="41"/>
        <end position="54"/>
    </location>
</feature>
<evidence type="ECO:0000313" key="2">
    <source>
        <dbReference type="EMBL" id="CAE7879845.1"/>
    </source>
</evidence>
<organism evidence="2 3">
    <name type="scientific">Symbiodinium necroappetens</name>
    <dbReference type="NCBI Taxonomy" id="1628268"/>
    <lineage>
        <taxon>Eukaryota</taxon>
        <taxon>Sar</taxon>
        <taxon>Alveolata</taxon>
        <taxon>Dinophyceae</taxon>
        <taxon>Suessiales</taxon>
        <taxon>Symbiodiniaceae</taxon>
        <taxon>Symbiodinium</taxon>
    </lineage>
</organism>
<protein>
    <submittedName>
        <fullName evidence="2">Uncharacterized protein</fullName>
    </submittedName>
</protein>
<feature type="region of interest" description="Disordered" evidence="1">
    <location>
        <begin position="1"/>
        <end position="83"/>
    </location>
</feature>
<sequence>MERREGLRLHHSPRSGGRGGSEEHLRTPVECGGQHQQESHQPPGGLQGPLQVGGARWKAQGARRCHAREGRQAPPCACGRTEPRGEKKELFRHGRDAGRAGSCGKLAWQADRVARPIRPG</sequence>
<name>A0A813AVP2_9DINO</name>
<dbReference type="Proteomes" id="UP000601435">
    <property type="component" value="Unassembled WGS sequence"/>
</dbReference>
<dbReference type="EMBL" id="CAJNJA010063582">
    <property type="protein sequence ID" value="CAE7879845.1"/>
    <property type="molecule type" value="Genomic_DNA"/>
</dbReference>
<keyword evidence="3" id="KW-1185">Reference proteome</keyword>
<evidence type="ECO:0000256" key="1">
    <source>
        <dbReference type="SAM" id="MobiDB-lite"/>
    </source>
</evidence>
<dbReference type="AlphaFoldDB" id="A0A813AVP2"/>